<keyword evidence="3" id="KW-1185">Reference proteome</keyword>
<name>A0A941F598_9BACT</name>
<dbReference type="SUPFAM" id="SSF54862">
    <property type="entry name" value="4Fe-4S ferredoxins"/>
    <property type="match status" value="1"/>
</dbReference>
<dbReference type="RefSeq" id="WP_212191055.1">
    <property type="nucleotide sequence ID" value="NZ_JAGTAR010000016.1"/>
</dbReference>
<sequence length="294" mass="32314">MIRDVVKIDEDKCNGCGVCIPSCHEGALQIIDGKARLISDLMCDGLGACLNHCPQDAMTIEKREAEPYDEIKVMEIMVDKGINTVVAHLKHLKDHNEVTFLKQAVNWLKENEAQLIFKVDEVIRQVHKPKTSVMQQGHAGGGCPGSAARAIERPTAAPTASENTGDAPSELRQWPVQMHLVNPMAPYFRDSDMVLAADCIAFAMGNFHSKFLKGRSVGIACPKLDSNQDIYVDKLVQMIDQAKINTLTVAIMQVPCCGGLLQQAKMAIEQASRKIPLKLAVVSIEGEILKEEWV</sequence>
<evidence type="ECO:0000313" key="3">
    <source>
        <dbReference type="Proteomes" id="UP000679220"/>
    </source>
</evidence>
<reference evidence="2" key="2">
    <citation type="submission" date="2021-04" db="EMBL/GenBank/DDBJ databases">
        <authorList>
            <person name="Zhang T."/>
            <person name="Zhang Y."/>
            <person name="Lu D."/>
            <person name="Zuo D."/>
            <person name="Du Z."/>
        </authorList>
    </citation>
    <scope>NUCLEOTIDE SEQUENCE</scope>
    <source>
        <strain evidence="2">JR1</strain>
    </source>
</reference>
<dbReference type="PANTHER" id="PTHR42895">
    <property type="entry name" value="IRON-SULFUR CLUSTER-BINDING PROTEIN-RELATED"/>
    <property type="match status" value="1"/>
</dbReference>
<dbReference type="Proteomes" id="UP000679220">
    <property type="component" value="Unassembled WGS sequence"/>
</dbReference>
<gene>
    <name evidence="2" type="ORF">KDU71_11550</name>
</gene>
<protein>
    <submittedName>
        <fullName evidence="2">4Fe-4S binding protein</fullName>
    </submittedName>
</protein>
<dbReference type="PANTHER" id="PTHR42895:SF1">
    <property type="entry name" value="IRON-SULFUR CLUSTER PROTEIN"/>
    <property type="match status" value="1"/>
</dbReference>
<comment type="caution">
    <text evidence="2">The sequence shown here is derived from an EMBL/GenBank/DDBJ whole genome shotgun (WGS) entry which is preliminary data.</text>
</comment>
<dbReference type="InterPro" id="IPR052911">
    <property type="entry name" value="Corrinoid_activation_enz"/>
</dbReference>
<evidence type="ECO:0000313" key="2">
    <source>
        <dbReference type="EMBL" id="MBR8536194.1"/>
    </source>
</evidence>
<feature type="domain" description="4Fe-4S ferredoxin-type" evidence="1">
    <location>
        <begin position="4"/>
        <end position="33"/>
    </location>
</feature>
<dbReference type="InterPro" id="IPR017896">
    <property type="entry name" value="4Fe4S_Fe-S-bd"/>
</dbReference>
<feature type="domain" description="4Fe-4S ferredoxin-type" evidence="1">
    <location>
        <begin position="34"/>
        <end position="63"/>
    </location>
</feature>
<organism evidence="2 3">
    <name type="scientific">Carboxylicivirga sediminis</name>
    <dbReference type="NCBI Taxonomy" id="2006564"/>
    <lineage>
        <taxon>Bacteria</taxon>
        <taxon>Pseudomonadati</taxon>
        <taxon>Bacteroidota</taxon>
        <taxon>Bacteroidia</taxon>
        <taxon>Marinilabiliales</taxon>
        <taxon>Marinilabiliaceae</taxon>
        <taxon>Carboxylicivirga</taxon>
    </lineage>
</organism>
<accession>A0A941F598</accession>
<dbReference type="AlphaFoldDB" id="A0A941F598"/>
<dbReference type="EMBL" id="JAGTAR010000016">
    <property type="protein sequence ID" value="MBR8536194.1"/>
    <property type="molecule type" value="Genomic_DNA"/>
</dbReference>
<dbReference type="Gene3D" id="3.30.70.20">
    <property type="match status" value="1"/>
</dbReference>
<reference evidence="2" key="1">
    <citation type="journal article" date="2018" name="Int. J. Syst. Evol. Microbiol.">
        <title>Carboxylicivirga sediminis sp. nov., isolated from coastal sediment.</title>
        <authorList>
            <person name="Wang F.Q."/>
            <person name="Ren L.H."/>
            <person name="Zou R.J."/>
            <person name="Sun Y.Z."/>
            <person name="Liu X.J."/>
            <person name="Jiang F."/>
            <person name="Liu L.J."/>
        </authorList>
    </citation>
    <scope>NUCLEOTIDE SEQUENCE</scope>
    <source>
        <strain evidence="2">JR1</strain>
    </source>
</reference>
<evidence type="ECO:0000259" key="1">
    <source>
        <dbReference type="PROSITE" id="PS51379"/>
    </source>
</evidence>
<dbReference type="Pfam" id="PF13237">
    <property type="entry name" value="Fer4_10"/>
    <property type="match status" value="1"/>
</dbReference>
<dbReference type="PROSITE" id="PS51379">
    <property type="entry name" value="4FE4S_FER_2"/>
    <property type="match status" value="2"/>
</dbReference>
<proteinExistence type="predicted"/>